<organism evidence="4 5">
    <name type="scientific">Halobaculum lipolyticum</name>
    <dbReference type="NCBI Taxonomy" id="3032001"/>
    <lineage>
        <taxon>Archaea</taxon>
        <taxon>Methanobacteriati</taxon>
        <taxon>Methanobacteriota</taxon>
        <taxon>Stenosarchaea group</taxon>
        <taxon>Halobacteria</taxon>
        <taxon>Halobacteriales</taxon>
        <taxon>Haloferacaceae</taxon>
        <taxon>Halobaculum</taxon>
    </lineage>
</organism>
<dbReference type="SUPFAM" id="SSF53474">
    <property type="entry name" value="alpha/beta-Hydrolases"/>
    <property type="match status" value="1"/>
</dbReference>
<dbReference type="Gene3D" id="2.120.10.30">
    <property type="entry name" value="TolB, C-terminal domain"/>
    <property type="match status" value="1"/>
</dbReference>
<proteinExistence type="predicted"/>
<evidence type="ECO:0000256" key="1">
    <source>
        <dbReference type="ARBA" id="ARBA00022801"/>
    </source>
</evidence>
<dbReference type="Proteomes" id="UP001596461">
    <property type="component" value="Unassembled WGS sequence"/>
</dbReference>
<protein>
    <submittedName>
        <fullName evidence="4">Prolyl oligopeptidase family serine peptidase</fullName>
    </submittedName>
</protein>
<dbReference type="InterPro" id="IPR011659">
    <property type="entry name" value="WD40"/>
</dbReference>
<dbReference type="SUPFAM" id="SSF82171">
    <property type="entry name" value="DPP6 N-terminal domain-like"/>
    <property type="match status" value="1"/>
</dbReference>
<accession>A0ABD5WH86</accession>
<keyword evidence="2" id="KW-0645">Protease</keyword>
<keyword evidence="2" id="KW-0720">Serine protease</keyword>
<evidence type="ECO:0000256" key="2">
    <source>
        <dbReference type="ARBA" id="ARBA00022825"/>
    </source>
</evidence>
<name>A0ABD5WH86_9EURY</name>
<dbReference type="AlphaFoldDB" id="A0ABD5WH86"/>
<dbReference type="GeneID" id="81124461"/>
<dbReference type="RefSeq" id="WP_284032598.1">
    <property type="nucleotide sequence ID" value="NZ_CP126154.1"/>
</dbReference>
<keyword evidence="5" id="KW-1185">Reference proteome</keyword>
<evidence type="ECO:0000259" key="3">
    <source>
        <dbReference type="Pfam" id="PF00326"/>
    </source>
</evidence>
<dbReference type="InterPro" id="IPR011042">
    <property type="entry name" value="6-blade_b-propeller_TolB-like"/>
</dbReference>
<dbReference type="Pfam" id="PF00326">
    <property type="entry name" value="Peptidase_S9"/>
    <property type="match status" value="1"/>
</dbReference>
<dbReference type="PRINTS" id="PR00862">
    <property type="entry name" value="PROLIGOPTASE"/>
</dbReference>
<evidence type="ECO:0000313" key="5">
    <source>
        <dbReference type="Proteomes" id="UP001596461"/>
    </source>
</evidence>
<dbReference type="Gene3D" id="3.40.50.1820">
    <property type="entry name" value="alpha/beta hydrolase"/>
    <property type="match status" value="1"/>
</dbReference>
<reference evidence="4 5" key="1">
    <citation type="journal article" date="2019" name="Int. J. Syst. Evol. Microbiol.">
        <title>The Global Catalogue of Microorganisms (GCM) 10K type strain sequencing project: providing services to taxonomists for standard genome sequencing and annotation.</title>
        <authorList>
            <consortium name="The Broad Institute Genomics Platform"/>
            <consortium name="The Broad Institute Genome Sequencing Center for Infectious Disease"/>
            <person name="Wu L."/>
            <person name="Ma J."/>
        </authorList>
    </citation>
    <scope>NUCLEOTIDE SEQUENCE [LARGE SCALE GENOMIC DNA]</scope>
    <source>
        <strain evidence="4 5">DT31</strain>
    </source>
</reference>
<dbReference type="PANTHER" id="PTHR42776">
    <property type="entry name" value="SERINE PEPTIDASE S9 FAMILY MEMBER"/>
    <property type="match status" value="1"/>
</dbReference>
<keyword evidence="1" id="KW-0378">Hydrolase</keyword>
<dbReference type="Pfam" id="PF07676">
    <property type="entry name" value="PD40"/>
    <property type="match status" value="2"/>
</dbReference>
<comment type="caution">
    <text evidence="4">The sequence shown here is derived from an EMBL/GenBank/DDBJ whole genome shotgun (WGS) entry which is preliminary data.</text>
</comment>
<dbReference type="EMBL" id="JBHTAH010000018">
    <property type="protein sequence ID" value="MFC7071148.1"/>
    <property type="molecule type" value="Genomic_DNA"/>
</dbReference>
<feature type="domain" description="Peptidase S9 prolyl oligopeptidase catalytic" evidence="3">
    <location>
        <begin position="421"/>
        <end position="626"/>
    </location>
</feature>
<sequence>MPDPERDFGVARFLAVDHADSPTLTPDGRLLFLADTSGTPQVWTVAEPAGWPDRLTPHEERVSALAASPTDEAFVYAMDAGSDERDQLFHYDLATGVERALTAAPDATHSWGAWGPDGDRVAYAANRADGARFDVYVQSVGGVAPDGSRDPAGDPERVFEGPGGFLSVAAFGPDGDRLVLTKAHSSYDEDLTLLDLDTGETTRLSDDTEATYSHVHFDGDGGLVCVTDRGSDTAYVGRVSLADGSVTPVAGHDDAGGDPGSDAWDVDGFAFDRDTGRLAYTVNEGGYSSLHAGTLATGADGDPTLDPVDAPTVDGVVSDLGFGPDAERIVFTHTSPTEPYGVWSVGFGDDTATEWTPVGTNGLPDDAFRAPETVRYGTFDGREIPAYWTLPPGVDPDDPDASVPAIVDVHGGPEHQRRPWFYPTKQFFLHRGYAVLEPNVRGSSGYGKAYAHLDDVEKRMDSVADVAAGVEWLHGVPAVDEDRIVAYGRSYGGFMVLAAITEYPDLWAAAVDFVGIADFTTFLENTGEWRRSHREAEYGSLADDYEFLQSISPLTHIENVRCPLFVQHGANDPRVPVGEAEQVAAAAREQGVPVETLIFEDEGHHTTSRENLIVEFEAIAAFLDEHV</sequence>
<dbReference type="PANTHER" id="PTHR42776:SF27">
    <property type="entry name" value="DIPEPTIDYL PEPTIDASE FAMILY MEMBER 6"/>
    <property type="match status" value="1"/>
</dbReference>
<dbReference type="InterPro" id="IPR029058">
    <property type="entry name" value="AB_hydrolase_fold"/>
</dbReference>
<evidence type="ECO:0000313" key="4">
    <source>
        <dbReference type="EMBL" id="MFC7071148.1"/>
    </source>
</evidence>
<gene>
    <name evidence="4" type="ORF">ACFQL9_16000</name>
</gene>
<dbReference type="InterPro" id="IPR001375">
    <property type="entry name" value="Peptidase_S9_cat"/>
</dbReference>
<dbReference type="GO" id="GO:0008233">
    <property type="term" value="F:peptidase activity"/>
    <property type="evidence" value="ECO:0007669"/>
    <property type="project" value="UniProtKB-ARBA"/>
</dbReference>
<dbReference type="InterPro" id="IPR002470">
    <property type="entry name" value="Peptidase_S9A"/>
</dbReference>